<dbReference type="PROSITE" id="PS00028">
    <property type="entry name" value="ZINC_FINGER_C2H2_1"/>
    <property type="match status" value="1"/>
</dbReference>
<feature type="region of interest" description="Disordered" evidence="2">
    <location>
        <begin position="558"/>
        <end position="587"/>
    </location>
</feature>
<gene>
    <name evidence="5" type="primary">LOC112287747</name>
    <name evidence="4" type="ORF">PHYPA_013396</name>
</gene>
<feature type="region of interest" description="Disordered" evidence="2">
    <location>
        <begin position="699"/>
        <end position="742"/>
    </location>
</feature>
<dbReference type="GO" id="GO:0008270">
    <property type="term" value="F:zinc ion binding"/>
    <property type="evidence" value="ECO:0007669"/>
    <property type="project" value="UniProtKB-KW"/>
</dbReference>
<dbReference type="PANTHER" id="PTHR36055:SF1">
    <property type="entry name" value="C2H2-LIKE ZINC FINGER PROTEIN"/>
    <property type="match status" value="1"/>
</dbReference>
<keyword evidence="6" id="KW-1185">Reference proteome</keyword>
<keyword evidence="1" id="KW-0862">Zinc</keyword>
<feature type="region of interest" description="Disordered" evidence="2">
    <location>
        <begin position="211"/>
        <end position="242"/>
    </location>
</feature>
<dbReference type="GeneID" id="112287747"/>
<dbReference type="KEGG" id="ppp:112287747"/>
<evidence type="ECO:0000259" key="3">
    <source>
        <dbReference type="PROSITE" id="PS50157"/>
    </source>
</evidence>
<feature type="compositionally biased region" description="Low complexity" evidence="2">
    <location>
        <begin position="172"/>
        <end position="191"/>
    </location>
</feature>
<evidence type="ECO:0000313" key="5">
    <source>
        <dbReference type="EnsemblPlants" id="Pp3c10_4090V3.1"/>
    </source>
</evidence>
<keyword evidence="1" id="KW-0479">Metal-binding</keyword>
<name>A0A2K1JXL6_PHYPA</name>
<dbReference type="EMBL" id="ABEU02000010">
    <property type="protein sequence ID" value="PNR46277.1"/>
    <property type="molecule type" value="Genomic_DNA"/>
</dbReference>
<dbReference type="InterPro" id="IPR013087">
    <property type="entry name" value="Znf_C2H2_type"/>
</dbReference>
<dbReference type="RefSeq" id="XP_073393005.1">
    <property type="nucleotide sequence ID" value="XM_073536904.1"/>
</dbReference>
<dbReference type="STRING" id="3218.A0A2K1JXL6"/>
<reference evidence="5" key="3">
    <citation type="submission" date="2020-12" db="UniProtKB">
        <authorList>
            <consortium name="EnsemblPlants"/>
        </authorList>
    </citation>
    <scope>IDENTIFICATION</scope>
</reference>
<dbReference type="Gramene" id="Pp3c10_4090V3.2">
    <property type="protein sequence ID" value="Pp3c10_4090V3.2"/>
    <property type="gene ID" value="Pp3c10_4090"/>
</dbReference>
<feature type="compositionally biased region" description="Polar residues" evidence="2">
    <location>
        <begin position="8"/>
        <end position="28"/>
    </location>
</feature>
<dbReference type="OrthoDB" id="191139at2759"/>
<dbReference type="RefSeq" id="XP_073393004.1">
    <property type="nucleotide sequence ID" value="XM_073536903.1"/>
</dbReference>
<feature type="compositionally biased region" description="Basic and acidic residues" evidence="2">
    <location>
        <begin position="558"/>
        <end position="570"/>
    </location>
</feature>
<evidence type="ECO:0000313" key="6">
    <source>
        <dbReference type="Proteomes" id="UP000006727"/>
    </source>
</evidence>
<feature type="compositionally biased region" description="Polar residues" evidence="2">
    <location>
        <begin position="267"/>
        <end position="276"/>
    </location>
</feature>
<feature type="region of interest" description="Disordered" evidence="2">
    <location>
        <begin position="1"/>
        <end position="28"/>
    </location>
</feature>
<dbReference type="EnsemblPlants" id="Pp3c10_4090V3.1">
    <property type="protein sequence ID" value="Pp3c10_4090V3.1"/>
    <property type="gene ID" value="Pp3c10_4090"/>
</dbReference>
<sequence>MEKVRGSKTLNEDLSSAATEAEGFQSSSLRSVGRIVSQDIISGSSFIGLEAALPSGSSPHALPGVVTEKTAARQISSEVKIHPEDSPEMLSRVTAHDHDKYHLRGNLEAPKSSKFSGDQMDREMLLTEDSRLDGYNAVTSSGYPENQRKGIIRIDSQRLSAEDGEMNTIEDGNSSGHLSSSSKGSPNSNLSEIEQRDCEIKRSKQAKGKICSEAEKELSSQPSAKVVNTKVTDSPPLEGLQGMRSDRKVHEPLNTFIRQTVDREPNLSLSSTSGDQPPQRLAEHLATNKYVKSLKVDFENLEENAIVNSYQVDIEIDTSGTNGGGDLPHRNLQTVKNTVPQTLAAFSAGVAKNPGKQNLGTDSPGCSLLPPSKVQLQKCEKCSREFFSPFNHRRHTRTHRRISQIEKEDLTVKRKNVAAFWDKLNQMEAYQIFASTREFVSEDLSGEAVMSNLIALKRQNNLTTLPPAYLKAGQDLLDMLNNEKSDELPLFSSQVLSALDDASEKTFLCSQRDVSKIGIEEKNLVALLGFIVEQALVKAWMADKDAEALRIQQELVKEEEAAQRKRERNVAKKKKKKEKSRQKGLKDRKAGAIYLALSEENESGDDENPSEIVEEINSPTASSASVNSSGLENILVESFEMEVNRQVQNVDKRDHNVGCEDANLLKENGMHFMRVICREDAPDSVDEDQMPQSECDLVSNGEEGERCSNFPTSSQVKEEGEGGVSGTSEQVRSAVASRKRSQLRPYKDPLRVGYQDSYRRGSWVCDSRFQEGAQQSSYRTSRKSLIGSPFTSNNERGSNPVLGCYRGKPASLRGIAPFPATQQWAKKAQTHPVVDHVKVANPPDQDIFASKITKELVREHTTLAREIDADTTGSSSRVENEEFRSFGTKEALSGSVPSVAEVVAGTGGQRSIPTSFSLDANSEDWPPLTDSHSAYYSKSGVMYTLASYPCELNSSSVKHSNSDRGGCYQIGFEPRAEGLIVTDTPPVRGPVNNNATESANAGLQKGIMIGSVSVPLGDYMHASWGSASSKIGTSPTHQSYTAVLAAPPVQYIRDPIAGQQMAHEGISRFEYEKSSNLQVVDPYRSSANYSALSLRSTPSMNHNIKHVRGPIYSLGDRGERGVLNKQTSWSGGPVRHLPQKVWRPIRSTIENSDRGGGSGNGSCSVSTDGKVIAEHFGAAHSAVVVIDRAEGMHDKGMNLSGDEKESASATDIEETVKEDTNVLDASQNVSNCEYVPSNNEHVQYQQKTSQNSSLIIVASENVYRPSTEQDTKCLQAKNAIALMMDDNVHVDTTLDHPTWIAEAEEFHMSRWNSSFTDPETVVHTCEDEHPELQTTTWIEFIDSLPSMATRSNPWEEDFHDPNDFSTSKELQDSCFENESPCGVDSTAVGSVLGSVNKQETAVSEVRSGSRYGSSYSDSSISSNSRREIRHPAGTGISIPEMPTEQRYMPKQGHQEEKIRC</sequence>
<feature type="domain" description="C2H2-type" evidence="3">
    <location>
        <begin position="377"/>
        <end position="399"/>
    </location>
</feature>
<dbReference type="Proteomes" id="UP000006727">
    <property type="component" value="Chromosome 10"/>
</dbReference>
<evidence type="ECO:0000313" key="4">
    <source>
        <dbReference type="EMBL" id="PNR46277.1"/>
    </source>
</evidence>
<organism evidence="4">
    <name type="scientific">Physcomitrium patens</name>
    <name type="common">Spreading-leaved earth moss</name>
    <name type="synonym">Physcomitrella patens</name>
    <dbReference type="NCBI Taxonomy" id="3218"/>
    <lineage>
        <taxon>Eukaryota</taxon>
        <taxon>Viridiplantae</taxon>
        <taxon>Streptophyta</taxon>
        <taxon>Embryophyta</taxon>
        <taxon>Bryophyta</taxon>
        <taxon>Bryophytina</taxon>
        <taxon>Bryopsida</taxon>
        <taxon>Funariidae</taxon>
        <taxon>Funariales</taxon>
        <taxon>Funariaceae</taxon>
        <taxon>Physcomitrium</taxon>
    </lineage>
</organism>
<feature type="compositionally biased region" description="Low complexity" evidence="2">
    <location>
        <begin position="1403"/>
        <end position="1423"/>
    </location>
</feature>
<accession>A0A2K1JXL6</accession>
<dbReference type="PANTHER" id="PTHR36055">
    <property type="entry name" value="C2H2-LIKE ZINC FINGER PROTEIN"/>
    <property type="match status" value="1"/>
</dbReference>
<reference evidence="4 6" key="2">
    <citation type="journal article" date="2018" name="Plant J.">
        <title>The Physcomitrella patens chromosome-scale assembly reveals moss genome structure and evolution.</title>
        <authorList>
            <person name="Lang D."/>
            <person name="Ullrich K.K."/>
            <person name="Murat F."/>
            <person name="Fuchs J."/>
            <person name="Jenkins J."/>
            <person name="Haas F.B."/>
            <person name="Piednoel M."/>
            <person name="Gundlach H."/>
            <person name="Van Bel M."/>
            <person name="Meyberg R."/>
            <person name="Vives C."/>
            <person name="Morata J."/>
            <person name="Symeonidi A."/>
            <person name="Hiss M."/>
            <person name="Muchero W."/>
            <person name="Kamisugi Y."/>
            <person name="Saleh O."/>
            <person name="Blanc G."/>
            <person name="Decker E.L."/>
            <person name="van Gessel N."/>
            <person name="Grimwood J."/>
            <person name="Hayes R.D."/>
            <person name="Graham S.W."/>
            <person name="Gunter L.E."/>
            <person name="McDaniel S.F."/>
            <person name="Hoernstein S.N.W."/>
            <person name="Larsson A."/>
            <person name="Li F.W."/>
            <person name="Perroud P.F."/>
            <person name="Phillips J."/>
            <person name="Ranjan P."/>
            <person name="Rokshar D.S."/>
            <person name="Rothfels C.J."/>
            <person name="Schneider L."/>
            <person name="Shu S."/>
            <person name="Stevenson D.W."/>
            <person name="Thummler F."/>
            <person name="Tillich M."/>
            <person name="Villarreal Aguilar J.C."/>
            <person name="Widiez T."/>
            <person name="Wong G.K."/>
            <person name="Wymore A."/>
            <person name="Zhang Y."/>
            <person name="Zimmer A.D."/>
            <person name="Quatrano R.S."/>
            <person name="Mayer K.F.X."/>
            <person name="Goodstein D."/>
            <person name="Casacuberta J.M."/>
            <person name="Vandepoele K."/>
            <person name="Reski R."/>
            <person name="Cuming A.C."/>
            <person name="Tuskan G.A."/>
            <person name="Maumus F."/>
            <person name="Salse J."/>
            <person name="Schmutz J."/>
            <person name="Rensing S.A."/>
        </authorList>
    </citation>
    <scope>NUCLEOTIDE SEQUENCE [LARGE SCALE GENOMIC DNA]</scope>
    <source>
        <strain evidence="5 6">cv. Gransden 2004</strain>
    </source>
</reference>
<dbReference type="RefSeq" id="XP_024386864.1">
    <property type="nucleotide sequence ID" value="XM_024531096.2"/>
</dbReference>
<proteinExistence type="predicted"/>
<feature type="region of interest" description="Disordered" evidence="2">
    <location>
        <begin position="1403"/>
        <end position="1460"/>
    </location>
</feature>
<keyword evidence="1" id="KW-0863">Zinc-finger</keyword>
<dbReference type="RefSeq" id="XP_073393003.1">
    <property type="nucleotide sequence ID" value="XM_073536902.1"/>
</dbReference>
<evidence type="ECO:0000256" key="1">
    <source>
        <dbReference type="PROSITE-ProRule" id="PRU00042"/>
    </source>
</evidence>
<feature type="region of interest" description="Disordered" evidence="2">
    <location>
        <begin position="775"/>
        <end position="800"/>
    </location>
</feature>
<evidence type="ECO:0000256" key="2">
    <source>
        <dbReference type="SAM" id="MobiDB-lite"/>
    </source>
</evidence>
<dbReference type="RefSeq" id="XP_024386863.1">
    <property type="nucleotide sequence ID" value="XM_024531095.2"/>
</dbReference>
<feature type="region of interest" description="Disordered" evidence="2">
    <location>
        <begin position="166"/>
        <end position="195"/>
    </location>
</feature>
<feature type="region of interest" description="Disordered" evidence="2">
    <location>
        <begin position="258"/>
        <end position="279"/>
    </location>
</feature>
<reference evidence="4 6" key="1">
    <citation type="journal article" date="2008" name="Science">
        <title>The Physcomitrella genome reveals evolutionary insights into the conquest of land by plants.</title>
        <authorList>
            <person name="Rensing S."/>
            <person name="Lang D."/>
            <person name="Zimmer A."/>
            <person name="Terry A."/>
            <person name="Salamov A."/>
            <person name="Shapiro H."/>
            <person name="Nishiyama T."/>
            <person name="Perroud P.-F."/>
            <person name="Lindquist E."/>
            <person name="Kamisugi Y."/>
            <person name="Tanahashi T."/>
            <person name="Sakakibara K."/>
            <person name="Fujita T."/>
            <person name="Oishi K."/>
            <person name="Shin-I T."/>
            <person name="Kuroki Y."/>
            <person name="Toyoda A."/>
            <person name="Suzuki Y."/>
            <person name="Hashimoto A."/>
            <person name="Yamaguchi K."/>
            <person name="Sugano A."/>
            <person name="Kohara Y."/>
            <person name="Fujiyama A."/>
            <person name="Anterola A."/>
            <person name="Aoki S."/>
            <person name="Ashton N."/>
            <person name="Barbazuk W.B."/>
            <person name="Barker E."/>
            <person name="Bennetzen J."/>
            <person name="Bezanilla M."/>
            <person name="Blankenship R."/>
            <person name="Cho S.H."/>
            <person name="Dutcher S."/>
            <person name="Estelle M."/>
            <person name="Fawcett J.A."/>
            <person name="Gundlach H."/>
            <person name="Hanada K."/>
            <person name="Heyl A."/>
            <person name="Hicks K.A."/>
            <person name="Hugh J."/>
            <person name="Lohr M."/>
            <person name="Mayer K."/>
            <person name="Melkozernov A."/>
            <person name="Murata T."/>
            <person name="Nelson D."/>
            <person name="Pils B."/>
            <person name="Prigge M."/>
            <person name="Reiss B."/>
            <person name="Renner T."/>
            <person name="Rombauts S."/>
            <person name="Rushton P."/>
            <person name="Sanderfoot A."/>
            <person name="Schween G."/>
            <person name="Shiu S.-H."/>
            <person name="Stueber K."/>
            <person name="Theodoulou F.L."/>
            <person name="Tu H."/>
            <person name="Van de Peer Y."/>
            <person name="Verrier P.J."/>
            <person name="Waters E."/>
            <person name="Wood A."/>
            <person name="Yang L."/>
            <person name="Cove D."/>
            <person name="Cuming A."/>
            <person name="Hasebe M."/>
            <person name="Lucas S."/>
            <person name="Mishler D.B."/>
            <person name="Reski R."/>
            <person name="Grigoriev I."/>
            <person name="Quatrano R.S."/>
            <person name="Boore J.L."/>
        </authorList>
    </citation>
    <scope>NUCLEOTIDE SEQUENCE [LARGE SCALE GENOMIC DNA]</scope>
    <source>
        <strain evidence="5 6">cv. Gransden 2004</strain>
    </source>
</reference>
<dbReference type="EnsemblPlants" id="Pp3c10_4090V3.2">
    <property type="protein sequence ID" value="Pp3c10_4090V3.2"/>
    <property type="gene ID" value="Pp3c10_4090"/>
</dbReference>
<feature type="compositionally biased region" description="Basic residues" evidence="2">
    <location>
        <begin position="571"/>
        <end position="583"/>
    </location>
</feature>
<protein>
    <recommendedName>
        <fullName evidence="3">C2H2-type domain-containing protein</fullName>
    </recommendedName>
</protein>
<dbReference type="PROSITE" id="PS50157">
    <property type="entry name" value="ZINC_FINGER_C2H2_2"/>
    <property type="match status" value="1"/>
</dbReference>
<dbReference type="Gramene" id="Pp3c10_4090V3.1">
    <property type="protein sequence ID" value="Pp3c10_4090V3.1"/>
    <property type="gene ID" value="Pp3c10_4090"/>
</dbReference>
<dbReference type="PaxDb" id="3218-PP1S51_195V6.1"/>